<sequence>MLENVEVFTQSSICIHGNKKVYFDPYQVPKDFHDADFILITHAHYDHFSVEDILKVKKDDTVFVAPMDVIEKVQTIFSSNQMYAVEPNQTLEIENLSIRTVPAYNVAKPYHPQAASWVGYVICLDGVTYYDAGDTDALKENESISCDVAFVPIGGTFTMDWKEASQFVNCLHPKMVVPIHYGSIVGSKEDEVHFLKQLDSDIVSVIKL</sequence>
<dbReference type="PANTHER" id="PTHR43546">
    <property type="entry name" value="UPF0173 METAL-DEPENDENT HYDROLASE MJ1163-RELATED"/>
    <property type="match status" value="1"/>
</dbReference>
<name>A0A9D0YZP7_9FIRM</name>
<dbReference type="PANTHER" id="PTHR43546:SF8">
    <property type="entry name" value="METALLO-BETA-LACTAMASE DOMAIN-CONTAINING PROTEIN"/>
    <property type="match status" value="1"/>
</dbReference>
<reference evidence="1" key="2">
    <citation type="journal article" date="2021" name="PeerJ">
        <title>Extensive microbial diversity within the chicken gut microbiome revealed by metagenomics and culture.</title>
        <authorList>
            <person name="Gilroy R."/>
            <person name="Ravi A."/>
            <person name="Getino M."/>
            <person name="Pursley I."/>
            <person name="Horton D.L."/>
            <person name="Alikhan N.F."/>
            <person name="Baker D."/>
            <person name="Gharbi K."/>
            <person name="Hall N."/>
            <person name="Watson M."/>
            <person name="Adriaenssens E.M."/>
            <person name="Foster-Nyarko E."/>
            <person name="Jarju S."/>
            <person name="Secka A."/>
            <person name="Antonio M."/>
            <person name="Oren A."/>
            <person name="Chaudhuri R.R."/>
            <person name="La Ragione R."/>
            <person name="Hildebrand F."/>
            <person name="Pallen M.J."/>
        </authorList>
    </citation>
    <scope>NUCLEOTIDE SEQUENCE</scope>
    <source>
        <strain evidence="1">CHK165-10780</strain>
    </source>
</reference>
<accession>A0A9D0YZP7</accession>
<dbReference type="InterPro" id="IPR050114">
    <property type="entry name" value="UPF0173_UPF0282_UlaG_hydrolase"/>
</dbReference>
<dbReference type="AlphaFoldDB" id="A0A9D0YZP7"/>
<comment type="caution">
    <text evidence="1">The sequence shown here is derived from an EMBL/GenBank/DDBJ whole genome shotgun (WGS) entry which is preliminary data.</text>
</comment>
<reference evidence="1" key="1">
    <citation type="submission" date="2020-10" db="EMBL/GenBank/DDBJ databases">
        <authorList>
            <person name="Gilroy R."/>
        </authorList>
    </citation>
    <scope>NUCLEOTIDE SEQUENCE</scope>
    <source>
        <strain evidence="1">CHK165-10780</strain>
    </source>
</reference>
<dbReference type="Gene3D" id="3.60.15.10">
    <property type="entry name" value="Ribonuclease Z/Hydroxyacylglutathione hydrolase-like"/>
    <property type="match status" value="1"/>
</dbReference>
<organism evidence="1 2">
    <name type="scientific">Candidatus Faecenecus gallistercoris</name>
    <dbReference type="NCBI Taxonomy" id="2840793"/>
    <lineage>
        <taxon>Bacteria</taxon>
        <taxon>Bacillati</taxon>
        <taxon>Bacillota</taxon>
        <taxon>Bacillota incertae sedis</taxon>
        <taxon>Candidatus Faecenecus</taxon>
    </lineage>
</organism>
<proteinExistence type="predicted"/>
<dbReference type="SUPFAM" id="SSF56281">
    <property type="entry name" value="Metallo-hydrolase/oxidoreductase"/>
    <property type="match status" value="1"/>
</dbReference>
<dbReference type="Proteomes" id="UP000886725">
    <property type="component" value="Unassembled WGS sequence"/>
</dbReference>
<evidence type="ECO:0000313" key="1">
    <source>
        <dbReference type="EMBL" id="HIQ65024.1"/>
    </source>
</evidence>
<dbReference type="Pfam" id="PF13483">
    <property type="entry name" value="Lactamase_B_3"/>
    <property type="match status" value="1"/>
</dbReference>
<evidence type="ECO:0000313" key="2">
    <source>
        <dbReference type="Proteomes" id="UP000886725"/>
    </source>
</evidence>
<protein>
    <submittedName>
        <fullName evidence="1">MBL fold metallo-hydrolase</fullName>
    </submittedName>
</protein>
<dbReference type="InterPro" id="IPR036866">
    <property type="entry name" value="RibonucZ/Hydroxyglut_hydro"/>
</dbReference>
<gene>
    <name evidence="1" type="ORF">IAC85_04720</name>
</gene>
<dbReference type="EMBL" id="DVFU01000093">
    <property type="protein sequence ID" value="HIQ65024.1"/>
    <property type="molecule type" value="Genomic_DNA"/>
</dbReference>